<dbReference type="EMBL" id="BRYA01000311">
    <property type="protein sequence ID" value="GMI46780.1"/>
    <property type="molecule type" value="Genomic_DNA"/>
</dbReference>
<reference evidence="4" key="1">
    <citation type="journal article" date="2023" name="Commun. Biol.">
        <title>Genome analysis of Parmales, the sister group of diatoms, reveals the evolutionary specialization of diatoms from phago-mixotrophs to photoautotrophs.</title>
        <authorList>
            <person name="Ban H."/>
            <person name="Sato S."/>
            <person name="Yoshikawa S."/>
            <person name="Yamada K."/>
            <person name="Nakamura Y."/>
            <person name="Ichinomiya M."/>
            <person name="Sato N."/>
            <person name="Blanc-Mathieu R."/>
            <person name="Endo H."/>
            <person name="Kuwata A."/>
            <person name="Ogata H."/>
        </authorList>
    </citation>
    <scope>NUCLEOTIDE SEQUENCE [LARGE SCALE GENOMIC DNA]</scope>
</reference>
<comment type="caution">
    <text evidence="3">The sequence shown here is derived from an EMBL/GenBank/DDBJ whole genome shotgun (WGS) entry which is preliminary data.</text>
</comment>
<dbReference type="PROSITE" id="PS50127">
    <property type="entry name" value="UBC_2"/>
    <property type="match status" value="1"/>
</dbReference>
<dbReference type="Proteomes" id="UP001165065">
    <property type="component" value="Unassembled WGS sequence"/>
</dbReference>
<evidence type="ECO:0000256" key="1">
    <source>
        <dbReference type="SAM" id="Phobius"/>
    </source>
</evidence>
<dbReference type="AlphaFoldDB" id="A0A9W7LD73"/>
<feature type="domain" description="UBC core" evidence="2">
    <location>
        <begin position="1"/>
        <end position="90"/>
    </location>
</feature>
<dbReference type="SUPFAM" id="SSF54495">
    <property type="entry name" value="UBC-like"/>
    <property type="match status" value="1"/>
</dbReference>
<dbReference type="InterPro" id="IPR016135">
    <property type="entry name" value="UBQ-conjugating_enzyme/RWD"/>
</dbReference>
<name>A0A9W7LD73_9STRA</name>
<proteinExistence type="predicted"/>
<protein>
    <recommendedName>
        <fullName evidence="2">UBC core domain-containing protein</fullName>
    </recommendedName>
</protein>
<organism evidence="3 4">
    <name type="scientific">Triparma columacea</name>
    <dbReference type="NCBI Taxonomy" id="722753"/>
    <lineage>
        <taxon>Eukaryota</taxon>
        <taxon>Sar</taxon>
        <taxon>Stramenopiles</taxon>
        <taxon>Ochrophyta</taxon>
        <taxon>Bolidophyceae</taxon>
        <taxon>Parmales</taxon>
        <taxon>Triparmaceae</taxon>
        <taxon>Triparma</taxon>
    </lineage>
</organism>
<gene>
    <name evidence="3" type="ORF">TrCOL_g2006</name>
</gene>
<dbReference type="OrthoDB" id="1158011at2759"/>
<accession>A0A9W7LD73</accession>
<evidence type="ECO:0000313" key="4">
    <source>
        <dbReference type="Proteomes" id="UP001165065"/>
    </source>
</evidence>
<feature type="transmembrane region" description="Helical" evidence="1">
    <location>
        <begin position="133"/>
        <end position="152"/>
    </location>
</feature>
<dbReference type="InterPro" id="IPR000608">
    <property type="entry name" value="UBC"/>
</dbReference>
<keyword evidence="1" id="KW-1133">Transmembrane helix</keyword>
<keyword evidence="4" id="KW-1185">Reference proteome</keyword>
<keyword evidence="1" id="KW-0472">Membrane</keyword>
<evidence type="ECO:0000259" key="2">
    <source>
        <dbReference type="PROSITE" id="PS50127"/>
    </source>
</evidence>
<keyword evidence="1" id="KW-0812">Transmembrane</keyword>
<sequence length="153" mass="17030">METPNGRFRPGRRLCLSMSDFHPETWNPMWSVGTILTGLFSFMLENTPTLGSVNTTLSEKEAFARKSLHYNVSSSKFRSLFPSYVSKYRELNNLSSDAAVPVPSGTSRDAATMLVGGNVVEAVERGVRRYKDVIAATGVTLLVLVMSLWMNFR</sequence>
<dbReference type="Gene3D" id="3.10.110.10">
    <property type="entry name" value="Ubiquitin Conjugating Enzyme"/>
    <property type="match status" value="1"/>
</dbReference>
<evidence type="ECO:0000313" key="3">
    <source>
        <dbReference type="EMBL" id="GMI46780.1"/>
    </source>
</evidence>